<evidence type="ECO:0000313" key="1">
    <source>
        <dbReference type="EnsemblPlants" id="AVESA.00010b.r2.1AG0034600.3.CDS"/>
    </source>
</evidence>
<dbReference type="EnsemblPlants" id="AVESA.00010b.r2.1AG0034600.3">
    <property type="protein sequence ID" value="AVESA.00010b.r2.1AG0034600.3.CDS"/>
    <property type="gene ID" value="AVESA.00010b.r2.1AG0034600"/>
</dbReference>
<name>A0ACD5TDD8_AVESA</name>
<protein>
    <submittedName>
        <fullName evidence="1">Uncharacterized protein</fullName>
    </submittedName>
</protein>
<sequence length="510" mass="57328">MGMLALTRLMSTQSERRRRRRQIRARDQCSSSVANRKKEVGRDEDVSPGAKRLRSSGMDLPEDIWCHIHSLLPLRDAARTACVSRAFSQSWRCHPNLTFNKSILGSNTNECGTDFIRIINHVLKTHSGTNVKTLTLELPYYKNAWRRRLDSCLQIAMSPGIEEITLSFGFFAKAIYKFPCWLLSDRITNSVRCLKLQNCVFCPTVGPFRSLAVLRFSAVRITGDTLGCLLSNSLALEWLELNSCDKLDCLKIPCQLQRLSYLRVCLCQRLYVIEIKAPNLRVFNLDTEKATKLSLGVSVKLKLLYINSPDLASYTDLRLLSNVPDLESLNLKSWCQVASPVMLPVKFLHLKEFNLSLNGHGVSEAYDYFSLSCLLDCCPSLENIFLNVSHKCVGHEAMSEDPTHTRQMPGQQQHSNLRSVTILGFCYAKSLVELTCYIVEKAASSLESLTLDIHGTCLVTVYGLVIGPMYEGKFEEAPRTLSAIRTYIQGKIPSTAKLNVLEPCGPRNTA</sequence>
<proteinExistence type="predicted"/>
<organism evidence="1 2">
    <name type="scientific">Avena sativa</name>
    <name type="common">Oat</name>
    <dbReference type="NCBI Taxonomy" id="4498"/>
    <lineage>
        <taxon>Eukaryota</taxon>
        <taxon>Viridiplantae</taxon>
        <taxon>Streptophyta</taxon>
        <taxon>Embryophyta</taxon>
        <taxon>Tracheophyta</taxon>
        <taxon>Spermatophyta</taxon>
        <taxon>Magnoliopsida</taxon>
        <taxon>Liliopsida</taxon>
        <taxon>Poales</taxon>
        <taxon>Poaceae</taxon>
        <taxon>BOP clade</taxon>
        <taxon>Pooideae</taxon>
        <taxon>Poodae</taxon>
        <taxon>Poeae</taxon>
        <taxon>Poeae Chloroplast Group 1 (Aveneae type)</taxon>
        <taxon>Aveninae</taxon>
        <taxon>Avena</taxon>
    </lineage>
</organism>
<evidence type="ECO:0000313" key="2">
    <source>
        <dbReference type="Proteomes" id="UP001732700"/>
    </source>
</evidence>
<reference evidence="1" key="2">
    <citation type="submission" date="2025-09" db="UniProtKB">
        <authorList>
            <consortium name="EnsemblPlants"/>
        </authorList>
    </citation>
    <scope>IDENTIFICATION</scope>
</reference>
<dbReference type="Proteomes" id="UP001732700">
    <property type="component" value="Chromosome 1A"/>
</dbReference>
<reference evidence="1" key="1">
    <citation type="submission" date="2021-05" db="EMBL/GenBank/DDBJ databases">
        <authorList>
            <person name="Scholz U."/>
            <person name="Mascher M."/>
            <person name="Fiebig A."/>
        </authorList>
    </citation>
    <scope>NUCLEOTIDE SEQUENCE [LARGE SCALE GENOMIC DNA]</scope>
</reference>
<accession>A0ACD5TDD8</accession>
<keyword evidence="2" id="KW-1185">Reference proteome</keyword>